<evidence type="ECO:0000256" key="8">
    <source>
        <dbReference type="ARBA" id="ARBA00023001"/>
    </source>
</evidence>
<dbReference type="PANTHER" id="PTHR33753">
    <property type="entry name" value="1,4-BETA-D-GLUCAN CELLOBIOHYDROLASE B"/>
    <property type="match status" value="1"/>
</dbReference>
<evidence type="ECO:0000256" key="13">
    <source>
        <dbReference type="RuleBase" id="RU361164"/>
    </source>
</evidence>
<dbReference type="InterPro" id="IPR013320">
    <property type="entry name" value="ConA-like_dom_sf"/>
</dbReference>
<dbReference type="GO" id="GO:0005576">
    <property type="term" value="C:extracellular region"/>
    <property type="evidence" value="ECO:0007669"/>
    <property type="project" value="UniProtKB-SubCell"/>
</dbReference>
<keyword evidence="9" id="KW-0325">Glycoprotein</keyword>
<evidence type="ECO:0000256" key="1">
    <source>
        <dbReference type="ARBA" id="ARBA00001641"/>
    </source>
</evidence>
<keyword evidence="5" id="KW-0964">Secreted</keyword>
<dbReference type="Gene3D" id="2.70.100.10">
    <property type="entry name" value="Glycoside hydrolase, family 7, domain"/>
    <property type="match status" value="1"/>
</dbReference>
<keyword evidence="7 13" id="KW-0378">Hydrolase</keyword>
<dbReference type="PRINTS" id="PR00734">
    <property type="entry name" value="GLHYDRLASE7"/>
</dbReference>
<evidence type="ECO:0000256" key="9">
    <source>
        <dbReference type="ARBA" id="ARBA00023180"/>
    </source>
</evidence>
<keyword evidence="10" id="KW-0119">Carbohydrate metabolism</keyword>
<dbReference type="EC" id="3.2.1.-" evidence="13"/>
<evidence type="ECO:0000256" key="11">
    <source>
        <dbReference type="ARBA" id="ARBA00023295"/>
    </source>
</evidence>
<comment type="function">
    <text evidence="2">The biological conversion of cellulose to glucose generally requires three types of hydrolytic enzymes: (1) Endoglucanases which cut internal beta-1,4-glucosidic bonds; (2) Exocellobiohydrolases that cut the disaccharide cellobiose from the non-reducing end of the cellulose polymer chain; (3) Beta-1,4-glucosidases which hydrolyze the cellobiose and other short cello-oligosaccharides to glucose.</text>
</comment>
<reference evidence="16" key="1">
    <citation type="submission" date="2022-11" db="EMBL/GenBank/DDBJ databases">
        <authorList>
            <person name="Petersen C."/>
        </authorList>
    </citation>
    <scope>NUCLEOTIDE SEQUENCE</scope>
    <source>
        <strain evidence="16">IBT 21917</strain>
    </source>
</reference>
<dbReference type="EMBL" id="JAPQKO010000006">
    <property type="protein sequence ID" value="KAJ5156415.1"/>
    <property type="molecule type" value="Genomic_DNA"/>
</dbReference>
<dbReference type="GO" id="GO:0016162">
    <property type="term" value="F:cellulose 1,4-beta-cellobiosidase activity"/>
    <property type="evidence" value="ECO:0007669"/>
    <property type="project" value="UniProtKB-EC"/>
</dbReference>
<dbReference type="FunFam" id="2.70.100.10:FF:000001">
    <property type="entry name" value="Glucanase"/>
    <property type="match status" value="1"/>
</dbReference>
<keyword evidence="12 13" id="KW-0624">Polysaccharide degradation</keyword>
<dbReference type="OrthoDB" id="412382at2759"/>
<feature type="chain" id="PRO_5040902876" description="Glucanase" evidence="15">
    <location>
        <begin position="18"/>
        <end position="451"/>
    </location>
</feature>
<keyword evidence="17" id="KW-1185">Reference proteome</keyword>
<feature type="region of interest" description="Disordered" evidence="14">
    <location>
        <begin position="405"/>
        <end position="430"/>
    </location>
</feature>
<dbReference type="GO" id="GO:0030245">
    <property type="term" value="P:cellulose catabolic process"/>
    <property type="evidence" value="ECO:0007669"/>
    <property type="project" value="UniProtKB-KW"/>
</dbReference>
<evidence type="ECO:0000256" key="6">
    <source>
        <dbReference type="ARBA" id="ARBA00022729"/>
    </source>
</evidence>
<sequence length="451" mass="47854">MYQCALLVSALMAAVRAQQAGTLKDETHPSLTWQKCTSSGCSDQSGSVVIDANWRWVHSTDGSTNCYTGNTWDTTLCPDDKTCATNCAVDGAEYESTYGVKASGDSLSIGFKTGSNVGSRLFLMEDESTYQIFKLLNQEFTFDVDVSKLPCGLNGALYFVSMDADGGLSAYENNNAGAKFGTGYCDSQCPRDLKFINGQGNVDGWVPSDNDANAGVGNHGACCAEMDIWEANSISTAFTPHPCDTASQTMCEGDNCGGTYSSSRYAGTCDPDGCDFNAYRMGNTSFYGPDKIVDTNSKMTVVTQFVTSDGTDSGTLKEIKRLYVQNGKVIANSASNVSGVSGNSITSEFCTAQKKAFGDEDIFSQHNGLSGMSQALSQGMVLVMSLWDDHHANMLWLDSTYPTDASESTPGAARGTCATDSGKPEKVESESASANVVFSNIKVGSIGSTYS</sequence>
<feature type="signal peptide" evidence="15">
    <location>
        <begin position="1"/>
        <end position="17"/>
    </location>
</feature>
<dbReference type="CDD" id="cd07999">
    <property type="entry name" value="GH7_CBH_EG"/>
    <property type="match status" value="1"/>
</dbReference>
<evidence type="ECO:0000256" key="14">
    <source>
        <dbReference type="SAM" id="MobiDB-lite"/>
    </source>
</evidence>
<organism evidence="16 17">
    <name type="scientific">Penicillium capsulatum</name>
    <dbReference type="NCBI Taxonomy" id="69766"/>
    <lineage>
        <taxon>Eukaryota</taxon>
        <taxon>Fungi</taxon>
        <taxon>Dikarya</taxon>
        <taxon>Ascomycota</taxon>
        <taxon>Pezizomycotina</taxon>
        <taxon>Eurotiomycetes</taxon>
        <taxon>Eurotiomycetidae</taxon>
        <taxon>Eurotiales</taxon>
        <taxon>Aspergillaceae</taxon>
        <taxon>Penicillium</taxon>
    </lineage>
</organism>
<reference evidence="16" key="2">
    <citation type="journal article" date="2023" name="IMA Fungus">
        <title>Comparative genomic study of the Penicillium genus elucidates a diverse pangenome and 15 lateral gene transfer events.</title>
        <authorList>
            <person name="Petersen C."/>
            <person name="Sorensen T."/>
            <person name="Nielsen M.R."/>
            <person name="Sondergaard T.E."/>
            <person name="Sorensen J.L."/>
            <person name="Fitzpatrick D.A."/>
            <person name="Frisvad J.C."/>
            <person name="Nielsen K.L."/>
        </authorList>
    </citation>
    <scope>NUCLEOTIDE SEQUENCE</scope>
    <source>
        <strain evidence="16">IBT 21917</strain>
    </source>
</reference>
<evidence type="ECO:0000256" key="10">
    <source>
        <dbReference type="ARBA" id="ARBA00023277"/>
    </source>
</evidence>
<dbReference type="PANTHER" id="PTHR33753:SF6">
    <property type="entry name" value="1,4-BETA-D-GLUCAN CELLOBIOHYDROLASE A-RELATED"/>
    <property type="match status" value="1"/>
</dbReference>
<evidence type="ECO:0000256" key="3">
    <source>
        <dbReference type="ARBA" id="ARBA00004613"/>
    </source>
</evidence>
<evidence type="ECO:0000256" key="15">
    <source>
        <dbReference type="SAM" id="SignalP"/>
    </source>
</evidence>
<dbReference type="Pfam" id="PF00840">
    <property type="entry name" value="Glyco_hydro_7"/>
    <property type="match status" value="1"/>
</dbReference>
<comment type="caution">
    <text evidence="16">The sequence shown here is derived from an EMBL/GenBank/DDBJ whole genome shotgun (WGS) entry which is preliminary data.</text>
</comment>
<protein>
    <recommendedName>
        <fullName evidence="13">Glucanase</fullName>
        <ecNumber evidence="13">3.2.1.-</ecNumber>
    </recommendedName>
</protein>
<accession>A0A9W9LI16</accession>
<keyword evidence="11 13" id="KW-0326">Glycosidase</keyword>
<dbReference type="SUPFAM" id="SSF49899">
    <property type="entry name" value="Concanavalin A-like lectins/glucanases"/>
    <property type="match status" value="1"/>
</dbReference>
<evidence type="ECO:0000256" key="5">
    <source>
        <dbReference type="ARBA" id="ARBA00022525"/>
    </source>
</evidence>
<dbReference type="InterPro" id="IPR037019">
    <property type="entry name" value="Glyco_hydro_7_sf"/>
</dbReference>
<proteinExistence type="inferred from homology"/>
<name>A0A9W9LI16_9EURO</name>
<dbReference type="InterPro" id="IPR001722">
    <property type="entry name" value="Glyco_hydro_7"/>
</dbReference>
<comment type="similarity">
    <text evidence="4 13">Belongs to the glycosyl hydrolase 7 (cellulase C) family.</text>
</comment>
<dbReference type="AlphaFoldDB" id="A0A9W9LI16"/>
<evidence type="ECO:0000256" key="2">
    <source>
        <dbReference type="ARBA" id="ARBA00002392"/>
    </source>
</evidence>
<evidence type="ECO:0000256" key="7">
    <source>
        <dbReference type="ARBA" id="ARBA00022801"/>
    </source>
</evidence>
<gene>
    <name evidence="16" type="ORF">N7492_009218</name>
</gene>
<dbReference type="Proteomes" id="UP001146351">
    <property type="component" value="Unassembled WGS sequence"/>
</dbReference>
<comment type="subcellular location">
    <subcellularLocation>
        <location evidence="3">Secreted</location>
    </subcellularLocation>
</comment>
<keyword evidence="8 13" id="KW-0136">Cellulose degradation</keyword>
<keyword evidence="6 15" id="KW-0732">Signal</keyword>
<comment type="catalytic activity">
    <reaction evidence="1">
        <text>Hydrolysis of (1-&gt;4)-beta-D-glucosidic linkages in cellulose and cellotetraose, releasing cellobiose from the non-reducing ends of the chains.</text>
        <dbReference type="EC" id="3.2.1.91"/>
    </reaction>
</comment>
<evidence type="ECO:0000313" key="17">
    <source>
        <dbReference type="Proteomes" id="UP001146351"/>
    </source>
</evidence>
<evidence type="ECO:0000256" key="4">
    <source>
        <dbReference type="ARBA" id="ARBA00006044"/>
    </source>
</evidence>
<evidence type="ECO:0000313" key="16">
    <source>
        <dbReference type="EMBL" id="KAJ5156415.1"/>
    </source>
</evidence>
<evidence type="ECO:0000256" key="12">
    <source>
        <dbReference type="ARBA" id="ARBA00023326"/>
    </source>
</evidence>